<feature type="compositionally biased region" description="Basic and acidic residues" evidence="1">
    <location>
        <begin position="58"/>
        <end position="70"/>
    </location>
</feature>
<dbReference type="RefSeq" id="WP_073373408.1">
    <property type="nucleotide sequence ID" value="NZ_FQXS01000002.1"/>
</dbReference>
<feature type="region of interest" description="Disordered" evidence="1">
    <location>
        <begin position="58"/>
        <end position="78"/>
    </location>
</feature>
<dbReference type="EMBL" id="FQXS01000002">
    <property type="protein sequence ID" value="SHH47620.1"/>
    <property type="molecule type" value="Genomic_DNA"/>
</dbReference>
<gene>
    <name evidence="2" type="ORF">SAMN02745124_00682</name>
</gene>
<dbReference type="AlphaFoldDB" id="A0A1M5TAI3"/>
<accession>A0A1M5TAI3</accession>
<evidence type="ECO:0000313" key="3">
    <source>
        <dbReference type="Proteomes" id="UP000184139"/>
    </source>
</evidence>
<keyword evidence="3" id="KW-1185">Reference proteome</keyword>
<reference evidence="2 3" key="1">
    <citation type="submission" date="2016-11" db="EMBL/GenBank/DDBJ databases">
        <authorList>
            <person name="Jaros S."/>
            <person name="Januszkiewicz K."/>
            <person name="Wedrychowicz H."/>
        </authorList>
    </citation>
    <scope>NUCLEOTIDE SEQUENCE [LARGE SCALE GENOMIC DNA]</scope>
    <source>
        <strain evidence="2 3">DSM 9705</strain>
    </source>
</reference>
<protein>
    <submittedName>
        <fullName evidence="2">Uncharacterized protein</fullName>
    </submittedName>
</protein>
<name>A0A1M5TAI3_9BACT</name>
<evidence type="ECO:0000256" key="1">
    <source>
        <dbReference type="SAM" id="MobiDB-lite"/>
    </source>
</evidence>
<proteinExistence type="predicted"/>
<organism evidence="2 3">
    <name type="scientific">Desulfofustis glycolicus DSM 9705</name>
    <dbReference type="NCBI Taxonomy" id="1121409"/>
    <lineage>
        <taxon>Bacteria</taxon>
        <taxon>Pseudomonadati</taxon>
        <taxon>Thermodesulfobacteriota</taxon>
        <taxon>Desulfobulbia</taxon>
        <taxon>Desulfobulbales</taxon>
        <taxon>Desulfocapsaceae</taxon>
        <taxon>Desulfofustis</taxon>
    </lineage>
</organism>
<dbReference type="STRING" id="1121409.SAMN02745124_00682"/>
<evidence type="ECO:0000313" key="2">
    <source>
        <dbReference type="EMBL" id="SHH47620.1"/>
    </source>
</evidence>
<sequence>MSANVQQLREEISRLQAELADREAALPAHSVKPHQFMVIESLEDEIDRKQKALNDLQRAGDELSREDGNGKRGAGSRQSHVFWFSDDFE</sequence>
<dbReference type="Proteomes" id="UP000184139">
    <property type="component" value="Unassembled WGS sequence"/>
</dbReference>